<evidence type="ECO:0000313" key="2">
    <source>
        <dbReference type="EMBL" id="VCU69786.1"/>
    </source>
</evidence>
<dbReference type="EMBL" id="UWPJ01000016">
    <property type="protein sequence ID" value="VCU69786.1"/>
    <property type="molecule type" value="Genomic_DNA"/>
</dbReference>
<feature type="chain" id="PRO_5018328129" description="Lipoprotein" evidence="1">
    <location>
        <begin position="30"/>
        <end position="170"/>
    </location>
</feature>
<name>A0A3P4B2J6_9BURK</name>
<sequence>MSLCTVLRRSACMLGLAALLAGCATPAGIQPGESASAAIARIGAPTLQRPLPDGGERLLWSTQPMGQFVWISDVGPDGKVVETFQALTSERFAMLDSGTWNTDRLLFEFGPPAEISRVGLHGENIVWDYRFREDGVWNSMMYVYVNEQGVVTRHHPGPDPLTELRFQMGR</sequence>
<reference evidence="2 3" key="1">
    <citation type="submission" date="2018-10" db="EMBL/GenBank/DDBJ databases">
        <authorList>
            <person name="Criscuolo A."/>
        </authorList>
    </citation>
    <scope>NUCLEOTIDE SEQUENCE [LARGE SCALE GENOMIC DNA]</scope>
    <source>
        <strain evidence="2">DnA1</strain>
    </source>
</reference>
<dbReference type="OrthoDB" id="8962020at2"/>
<evidence type="ECO:0000256" key="1">
    <source>
        <dbReference type="SAM" id="SignalP"/>
    </source>
</evidence>
<feature type="signal peptide" evidence="1">
    <location>
        <begin position="1"/>
        <end position="29"/>
    </location>
</feature>
<organism evidence="2 3">
    <name type="scientific">Pigmentiphaga humi</name>
    <dbReference type="NCBI Taxonomy" id="2478468"/>
    <lineage>
        <taxon>Bacteria</taxon>
        <taxon>Pseudomonadati</taxon>
        <taxon>Pseudomonadota</taxon>
        <taxon>Betaproteobacteria</taxon>
        <taxon>Burkholderiales</taxon>
        <taxon>Alcaligenaceae</taxon>
        <taxon>Pigmentiphaga</taxon>
    </lineage>
</organism>
<dbReference type="Proteomes" id="UP000277294">
    <property type="component" value="Unassembled WGS sequence"/>
</dbReference>
<dbReference type="AlphaFoldDB" id="A0A3P4B2J6"/>
<accession>A0A3P4B2J6</accession>
<proteinExistence type="predicted"/>
<dbReference type="RefSeq" id="WP_124079303.1">
    <property type="nucleotide sequence ID" value="NZ_UWPJ01000016.1"/>
</dbReference>
<evidence type="ECO:0000313" key="3">
    <source>
        <dbReference type="Proteomes" id="UP000277294"/>
    </source>
</evidence>
<gene>
    <name evidence="2" type="ORF">PIGHUM_01851</name>
</gene>
<evidence type="ECO:0008006" key="4">
    <source>
        <dbReference type="Google" id="ProtNLM"/>
    </source>
</evidence>
<keyword evidence="1" id="KW-0732">Signal</keyword>
<protein>
    <recommendedName>
        <fullName evidence="4">Lipoprotein</fullName>
    </recommendedName>
</protein>
<keyword evidence="3" id="KW-1185">Reference proteome</keyword>